<protein>
    <submittedName>
        <fullName evidence="1">CCDC61 isoform 5</fullName>
    </submittedName>
</protein>
<evidence type="ECO:0000313" key="2">
    <source>
        <dbReference type="Proteomes" id="UP000236370"/>
    </source>
</evidence>
<name>A0A2J8K184_PANTR</name>
<proteinExistence type="predicted"/>
<sequence>MDQPAGLQVDYVFRGVEHAVRVMVSGQVLELEVEDRMTADQWRGEFDAG</sequence>
<organism evidence="1 2">
    <name type="scientific">Pan troglodytes</name>
    <name type="common">Chimpanzee</name>
    <dbReference type="NCBI Taxonomy" id="9598"/>
    <lineage>
        <taxon>Eukaryota</taxon>
        <taxon>Metazoa</taxon>
        <taxon>Chordata</taxon>
        <taxon>Craniata</taxon>
        <taxon>Vertebrata</taxon>
        <taxon>Euteleostomi</taxon>
        <taxon>Mammalia</taxon>
        <taxon>Eutheria</taxon>
        <taxon>Euarchontoglires</taxon>
        <taxon>Primates</taxon>
        <taxon>Haplorrhini</taxon>
        <taxon>Catarrhini</taxon>
        <taxon>Hominidae</taxon>
        <taxon>Pan</taxon>
    </lineage>
</organism>
<dbReference type="SMR" id="A0A2J8K184"/>
<reference evidence="1 2" key="1">
    <citation type="submission" date="2017-12" db="EMBL/GenBank/DDBJ databases">
        <title>High-resolution comparative analysis of great ape genomes.</title>
        <authorList>
            <person name="Pollen A."/>
            <person name="Hastie A."/>
            <person name="Hormozdiari F."/>
            <person name="Dougherty M."/>
            <person name="Liu R."/>
            <person name="Chaisson M."/>
            <person name="Hoppe E."/>
            <person name="Hill C."/>
            <person name="Pang A."/>
            <person name="Hillier L."/>
            <person name="Baker C."/>
            <person name="Armstrong J."/>
            <person name="Shendure J."/>
            <person name="Paten B."/>
            <person name="Wilson R."/>
            <person name="Chao H."/>
            <person name="Schneider V."/>
            <person name="Ventura M."/>
            <person name="Kronenberg Z."/>
            <person name="Murali S."/>
            <person name="Gordon D."/>
            <person name="Cantsilieris S."/>
            <person name="Munson K."/>
            <person name="Nelson B."/>
            <person name="Raja A."/>
            <person name="Underwood J."/>
            <person name="Diekhans M."/>
            <person name="Fiddes I."/>
            <person name="Haussler D."/>
            <person name="Eichler E."/>
        </authorList>
    </citation>
    <scope>NUCLEOTIDE SEQUENCE [LARGE SCALE GENOMIC DNA]</scope>
    <source>
        <strain evidence="1">Yerkes chimp pedigree #C0471</strain>
    </source>
</reference>
<accession>A0A2J8K184</accession>
<dbReference type="AlphaFoldDB" id="A0A2J8K184"/>
<dbReference type="Proteomes" id="UP000236370">
    <property type="component" value="Unassembled WGS sequence"/>
</dbReference>
<dbReference type="EMBL" id="NBAG03000399">
    <property type="protein sequence ID" value="PNI28800.1"/>
    <property type="molecule type" value="Genomic_DNA"/>
</dbReference>
<evidence type="ECO:0000313" key="1">
    <source>
        <dbReference type="EMBL" id="PNI28800.1"/>
    </source>
</evidence>
<gene>
    <name evidence="1" type="ORF">CK820_G0042189</name>
</gene>
<comment type="caution">
    <text evidence="1">The sequence shown here is derived from an EMBL/GenBank/DDBJ whole genome shotgun (WGS) entry which is preliminary data.</text>
</comment>